<dbReference type="PROSITE" id="PS01117">
    <property type="entry name" value="HTH_MARR_1"/>
    <property type="match status" value="1"/>
</dbReference>
<dbReference type="AlphaFoldDB" id="A0A366HD33"/>
<feature type="domain" description="HTH marR-type" evidence="4">
    <location>
        <begin position="4"/>
        <end position="143"/>
    </location>
</feature>
<dbReference type="GO" id="GO:0003677">
    <property type="term" value="F:DNA binding"/>
    <property type="evidence" value="ECO:0007669"/>
    <property type="project" value="UniProtKB-KW"/>
</dbReference>
<protein>
    <submittedName>
        <fullName evidence="5">DNA-binding MarR family transcriptional regulator</fullName>
    </submittedName>
</protein>
<dbReference type="PROSITE" id="PS50995">
    <property type="entry name" value="HTH_MARR_2"/>
    <property type="match status" value="1"/>
</dbReference>
<name>A0A366HD33_9BURK</name>
<proteinExistence type="predicted"/>
<evidence type="ECO:0000256" key="3">
    <source>
        <dbReference type="ARBA" id="ARBA00023163"/>
    </source>
</evidence>
<evidence type="ECO:0000313" key="5">
    <source>
        <dbReference type="EMBL" id="RBP40234.1"/>
    </source>
</evidence>
<evidence type="ECO:0000256" key="1">
    <source>
        <dbReference type="ARBA" id="ARBA00023015"/>
    </source>
</evidence>
<dbReference type="PRINTS" id="PR00598">
    <property type="entry name" value="HTHMARR"/>
</dbReference>
<evidence type="ECO:0000313" key="6">
    <source>
        <dbReference type="Proteomes" id="UP000253628"/>
    </source>
</evidence>
<dbReference type="InterPro" id="IPR000835">
    <property type="entry name" value="HTH_MarR-typ"/>
</dbReference>
<gene>
    <name evidence="5" type="ORF">DFR37_104333</name>
</gene>
<keyword evidence="3" id="KW-0804">Transcription</keyword>
<evidence type="ECO:0000259" key="4">
    <source>
        <dbReference type="PROSITE" id="PS50995"/>
    </source>
</evidence>
<dbReference type="InterPro" id="IPR023187">
    <property type="entry name" value="Tscrpt_reg_MarR-type_CS"/>
</dbReference>
<dbReference type="OrthoDB" id="8858707at2"/>
<dbReference type="GO" id="GO:0006950">
    <property type="term" value="P:response to stress"/>
    <property type="evidence" value="ECO:0007669"/>
    <property type="project" value="TreeGrafter"/>
</dbReference>
<reference evidence="5 6" key="1">
    <citation type="submission" date="2018-06" db="EMBL/GenBank/DDBJ databases">
        <title>Genomic Encyclopedia of Type Strains, Phase IV (KMG-IV): sequencing the most valuable type-strain genomes for metagenomic binning, comparative biology and taxonomic classification.</title>
        <authorList>
            <person name="Goeker M."/>
        </authorList>
    </citation>
    <scope>NUCLEOTIDE SEQUENCE [LARGE SCALE GENOMIC DNA]</scope>
    <source>
        <strain evidence="5 6">DSM 25520</strain>
    </source>
</reference>
<organism evidence="5 6">
    <name type="scientific">Eoetvoesiella caeni</name>
    <dbReference type="NCBI Taxonomy" id="645616"/>
    <lineage>
        <taxon>Bacteria</taxon>
        <taxon>Pseudomonadati</taxon>
        <taxon>Pseudomonadota</taxon>
        <taxon>Betaproteobacteria</taxon>
        <taxon>Burkholderiales</taxon>
        <taxon>Alcaligenaceae</taxon>
        <taxon>Eoetvoesiella</taxon>
    </lineage>
</organism>
<dbReference type="InterPro" id="IPR039422">
    <property type="entry name" value="MarR/SlyA-like"/>
</dbReference>
<keyword evidence="1" id="KW-0805">Transcription regulation</keyword>
<dbReference type="Proteomes" id="UP000253628">
    <property type="component" value="Unassembled WGS sequence"/>
</dbReference>
<dbReference type="GO" id="GO:0003700">
    <property type="term" value="F:DNA-binding transcription factor activity"/>
    <property type="evidence" value="ECO:0007669"/>
    <property type="project" value="InterPro"/>
</dbReference>
<dbReference type="PANTHER" id="PTHR33164">
    <property type="entry name" value="TRANSCRIPTIONAL REGULATOR, MARR FAMILY"/>
    <property type="match status" value="1"/>
</dbReference>
<accession>A0A366HD33</accession>
<dbReference type="InterPro" id="IPR036390">
    <property type="entry name" value="WH_DNA-bd_sf"/>
</dbReference>
<dbReference type="RefSeq" id="WP_113933182.1">
    <property type="nucleotide sequence ID" value="NZ_JACCEU010000005.1"/>
</dbReference>
<dbReference type="InterPro" id="IPR036388">
    <property type="entry name" value="WH-like_DNA-bd_sf"/>
</dbReference>
<keyword evidence="2 5" id="KW-0238">DNA-binding</keyword>
<sequence>MSNQDLLTRDAESLYEALNDLVRVYQFRDRGHICCYDVSVTQCYALEMLVKQGSLRLQSLAEGMYLDKSTASRVVNALERKGYVIRIEDEDDRRAIRIQATVAGQELYKTIRSDLIAEERAMIESLSPEVRQASLALLRRLTRAAEARYGERTHSALETATELA</sequence>
<dbReference type="Gene3D" id="1.10.10.10">
    <property type="entry name" value="Winged helix-like DNA-binding domain superfamily/Winged helix DNA-binding domain"/>
    <property type="match status" value="1"/>
</dbReference>
<dbReference type="Pfam" id="PF01047">
    <property type="entry name" value="MarR"/>
    <property type="match status" value="1"/>
</dbReference>
<evidence type="ECO:0000256" key="2">
    <source>
        <dbReference type="ARBA" id="ARBA00023125"/>
    </source>
</evidence>
<dbReference type="SMART" id="SM00347">
    <property type="entry name" value="HTH_MARR"/>
    <property type="match status" value="1"/>
</dbReference>
<dbReference type="EMBL" id="QNRQ01000004">
    <property type="protein sequence ID" value="RBP40234.1"/>
    <property type="molecule type" value="Genomic_DNA"/>
</dbReference>
<dbReference type="PANTHER" id="PTHR33164:SF57">
    <property type="entry name" value="MARR-FAMILY TRANSCRIPTIONAL REGULATOR"/>
    <property type="match status" value="1"/>
</dbReference>
<keyword evidence="6" id="KW-1185">Reference proteome</keyword>
<dbReference type="SUPFAM" id="SSF46785">
    <property type="entry name" value="Winged helix' DNA-binding domain"/>
    <property type="match status" value="1"/>
</dbReference>
<comment type="caution">
    <text evidence="5">The sequence shown here is derived from an EMBL/GenBank/DDBJ whole genome shotgun (WGS) entry which is preliminary data.</text>
</comment>